<organism evidence="1 2">
    <name type="scientific">Peribacillus simplex</name>
    <dbReference type="NCBI Taxonomy" id="1478"/>
    <lineage>
        <taxon>Bacteria</taxon>
        <taxon>Bacillati</taxon>
        <taxon>Bacillota</taxon>
        <taxon>Bacilli</taxon>
        <taxon>Bacillales</taxon>
        <taxon>Bacillaceae</taxon>
        <taxon>Peribacillus</taxon>
    </lineage>
</organism>
<reference evidence="1 2" key="1">
    <citation type="submission" date="2015-11" db="EMBL/GenBank/DDBJ databases">
        <title>Genome Sequence of Bacillus simplex strain VanAntwerpen2.</title>
        <authorList>
            <person name="Couger M.B."/>
        </authorList>
    </citation>
    <scope>NUCLEOTIDE SEQUENCE [LARGE SCALE GENOMIC DNA]</scope>
    <source>
        <strain evidence="1 2">VanAntwerpen02</strain>
    </source>
</reference>
<proteinExistence type="predicted"/>
<dbReference type="EMBL" id="LNNH01000010">
    <property type="protein sequence ID" value="KWW21883.1"/>
    <property type="molecule type" value="Genomic_DNA"/>
</dbReference>
<evidence type="ECO:0000313" key="2">
    <source>
        <dbReference type="Proteomes" id="UP000064189"/>
    </source>
</evidence>
<name>A0A109N1S5_9BACI</name>
<dbReference type="RefSeq" id="WP_061140883.1">
    <property type="nucleotide sequence ID" value="NZ_LNNH01000010.1"/>
</dbReference>
<sequence>MIGTFLLLGLIMILYTGTKKMATDGIEVNTTYLQDSKVLVAAMSIAGNIREEKTLDIQTFLKENNTISIKDEQTDGEMECIVRDSKGEKVFSEVMKGDAIRSFKSLSGEGSIKLVLNSGKQHAMVIINGDGPDFE</sequence>
<protein>
    <submittedName>
        <fullName evidence="1">Uncharacterized protein</fullName>
    </submittedName>
</protein>
<gene>
    <name evidence="1" type="ORF">AS888_05190</name>
</gene>
<evidence type="ECO:0000313" key="1">
    <source>
        <dbReference type="EMBL" id="KWW21883.1"/>
    </source>
</evidence>
<keyword evidence="2" id="KW-1185">Reference proteome</keyword>
<comment type="caution">
    <text evidence="1">The sequence shown here is derived from an EMBL/GenBank/DDBJ whole genome shotgun (WGS) entry which is preliminary data.</text>
</comment>
<accession>A0A109N1S5</accession>
<dbReference type="AlphaFoldDB" id="A0A109N1S5"/>
<dbReference type="Proteomes" id="UP000064189">
    <property type="component" value="Unassembled WGS sequence"/>
</dbReference>